<proteinExistence type="predicted"/>
<name>A0A0M4EYY9_DROBS</name>
<dbReference type="Proteomes" id="UP000494163">
    <property type="component" value="Chromosome 3L"/>
</dbReference>
<evidence type="ECO:0000313" key="2">
    <source>
        <dbReference type="EMBL" id="ALC43812.1"/>
    </source>
</evidence>
<gene>
    <name evidence="2" type="ORF">Dbus_chr3Lg978</name>
</gene>
<dbReference type="OMA" id="YNHTFAY"/>
<feature type="transmembrane region" description="Helical" evidence="1">
    <location>
        <begin position="86"/>
        <end position="106"/>
    </location>
</feature>
<reference evidence="2 3" key="1">
    <citation type="submission" date="2015-08" db="EMBL/GenBank/DDBJ databases">
        <title>Ancestral chromatin configuration constrains chromatin evolution on differentiating sex chromosomes in Drosophila.</title>
        <authorList>
            <person name="Zhou Q."/>
            <person name="Bachtrog D."/>
        </authorList>
    </citation>
    <scope>NUCLEOTIDE SEQUENCE [LARGE SCALE GENOMIC DNA]</scope>
    <source>
        <tissue evidence="2">Whole larvae</tissue>
    </source>
</reference>
<dbReference type="STRING" id="30019.A0A0M4EYY9"/>
<dbReference type="EMBL" id="CP012525">
    <property type="protein sequence ID" value="ALC43812.1"/>
    <property type="molecule type" value="Genomic_DNA"/>
</dbReference>
<evidence type="ECO:0000256" key="1">
    <source>
        <dbReference type="SAM" id="Phobius"/>
    </source>
</evidence>
<sequence length="135" mass="15111">MASTSKGYGCSVKPSPLQTLVDNTCGNVSDLIRRYRRKIYRESTQSLQQCKPQLQPQSHMCCNEPAQCNLLNKTQRLFGHWSCENVLLGLFLGLLALLLAVGFFLVRRYNHSFAYGSGGCVSSILYPFKDCPIQA</sequence>
<keyword evidence="1" id="KW-1133">Transmembrane helix</keyword>
<accession>A0A0M4EYY9</accession>
<keyword evidence="3" id="KW-1185">Reference proteome</keyword>
<organism evidence="2 3">
    <name type="scientific">Drosophila busckii</name>
    <name type="common">Fruit fly</name>
    <dbReference type="NCBI Taxonomy" id="30019"/>
    <lineage>
        <taxon>Eukaryota</taxon>
        <taxon>Metazoa</taxon>
        <taxon>Ecdysozoa</taxon>
        <taxon>Arthropoda</taxon>
        <taxon>Hexapoda</taxon>
        <taxon>Insecta</taxon>
        <taxon>Pterygota</taxon>
        <taxon>Neoptera</taxon>
        <taxon>Endopterygota</taxon>
        <taxon>Diptera</taxon>
        <taxon>Brachycera</taxon>
        <taxon>Muscomorpha</taxon>
        <taxon>Ephydroidea</taxon>
        <taxon>Drosophilidae</taxon>
        <taxon>Drosophila</taxon>
    </lineage>
</organism>
<dbReference type="OrthoDB" id="7868201at2759"/>
<evidence type="ECO:0000313" key="3">
    <source>
        <dbReference type="Proteomes" id="UP000494163"/>
    </source>
</evidence>
<keyword evidence="1" id="KW-0812">Transmembrane</keyword>
<protein>
    <submittedName>
        <fullName evidence="2">Maker689</fullName>
    </submittedName>
</protein>
<dbReference type="AlphaFoldDB" id="A0A0M4EYY9"/>
<keyword evidence="1" id="KW-0472">Membrane</keyword>